<evidence type="ECO:0000259" key="9">
    <source>
        <dbReference type="PROSITE" id="PS50011"/>
    </source>
</evidence>
<keyword evidence="1 7" id="KW-0723">Serine/threonine-protein kinase</keyword>
<evidence type="ECO:0000256" key="3">
    <source>
        <dbReference type="ARBA" id="ARBA00022741"/>
    </source>
</evidence>
<dbReference type="Proteomes" id="UP000295070">
    <property type="component" value="Chromosome 5"/>
</dbReference>
<dbReference type="InterPro" id="IPR050494">
    <property type="entry name" value="Ser_Thr_dual-spec_kinase"/>
</dbReference>
<evidence type="ECO:0000256" key="5">
    <source>
        <dbReference type="ARBA" id="ARBA00022840"/>
    </source>
</evidence>
<feature type="compositionally biased region" description="Acidic residues" evidence="8">
    <location>
        <begin position="363"/>
        <end position="372"/>
    </location>
</feature>
<sequence length="448" mass="51288">MRDVLCSRTCYYRIQDFIGEGCFGKVAKCVNLVTSQDVAIKILKSENSEDVEEEIKMLKAVSALDPVKKNVAQFLETFKHKGQTCLAFEMLDRNLHQLFRERRYKPLSLSEIRPMAQQLLTAFDALKGIGVVHSDLKPDNVMLTNHQGEPFRVKLIDFGVSFPTSKEHRGHTIQPLGYRAPEVFLGLPVSESIDMWSLGCVLFWLYVAEHLFPGHYQYQSMRGIVDILGQPADHLLRAGYFTHKFFTMNQKTNYPKWWLKTPGEYKLYNDRDAGEWDRSFKSLDDLITVDIEQPIELEDQRAFVSLLKSLLQTDSKKRMIPEKAITHPFVTMAHLMDEMDMSEYVNESFHKMLVCPMDYAEEADDDEADEESKGEGPSARTRTNGTGLASSHRADSTSDGFPVKLKKSPLKRIQKFFCRAASTSDGFPVKVKKSLLKRAQKFFNRAAR</sequence>
<dbReference type="GO" id="GO:0045944">
    <property type="term" value="P:positive regulation of transcription by RNA polymerase II"/>
    <property type="evidence" value="ECO:0007669"/>
    <property type="project" value="TreeGrafter"/>
</dbReference>
<dbReference type="EMBL" id="SCKG01000005">
    <property type="protein sequence ID" value="TDH13285.1"/>
    <property type="molecule type" value="Genomic_DNA"/>
</dbReference>
<dbReference type="GO" id="GO:0003714">
    <property type="term" value="F:transcription corepressor activity"/>
    <property type="evidence" value="ECO:0007669"/>
    <property type="project" value="TreeGrafter"/>
</dbReference>
<dbReference type="STRING" id="8167.A0A484DDR6"/>
<dbReference type="Pfam" id="PF00069">
    <property type="entry name" value="Pkinase"/>
    <property type="match status" value="1"/>
</dbReference>
<evidence type="ECO:0000256" key="7">
    <source>
        <dbReference type="RuleBase" id="RU000304"/>
    </source>
</evidence>
<dbReference type="GO" id="GO:0042771">
    <property type="term" value="P:intrinsic apoptotic signaling pathway in response to DNA damage by p53 class mediator"/>
    <property type="evidence" value="ECO:0007669"/>
    <property type="project" value="TreeGrafter"/>
</dbReference>
<dbReference type="PANTHER" id="PTHR24058">
    <property type="entry name" value="DUAL SPECIFICITY PROTEIN KINASE"/>
    <property type="match status" value="1"/>
</dbReference>
<dbReference type="GO" id="GO:0004674">
    <property type="term" value="F:protein serine/threonine kinase activity"/>
    <property type="evidence" value="ECO:0007669"/>
    <property type="project" value="UniProtKB-KW"/>
</dbReference>
<feature type="domain" description="Protein kinase" evidence="9">
    <location>
        <begin position="12"/>
        <end position="330"/>
    </location>
</feature>
<feature type="compositionally biased region" description="Polar residues" evidence="8">
    <location>
        <begin position="380"/>
        <end position="389"/>
    </location>
</feature>
<dbReference type="PROSITE" id="PS50011">
    <property type="entry name" value="PROTEIN_KINASE_DOM"/>
    <property type="match status" value="1"/>
</dbReference>
<evidence type="ECO:0000313" key="11">
    <source>
        <dbReference type="Proteomes" id="UP000295070"/>
    </source>
</evidence>
<evidence type="ECO:0000256" key="4">
    <source>
        <dbReference type="ARBA" id="ARBA00022777"/>
    </source>
</evidence>
<dbReference type="PANTHER" id="PTHR24058:SF53">
    <property type="entry name" value="HOMEODOMAIN-INTERACTING PROTEIN KINASE 2"/>
    <property type="match status" value="1"/>
</dbReference>
<dbReference type="GO" id="GO:0016605">
    <property type="term" value="C:PML body"/>
    <property type="evidence" value="ECO:0007669"/>
    <property type="project" value="TreeGrafter"/>
</dbReference>
<keyword evidence="4" id="KW-0418">Kinase</keyword>
<feature type="binding site" evidence="6">
    <location>
        <position position="41"/>
    </location>
    <ligand>
        <name>ATP</name>
        <dbReference type="ChEBI" id="CHEBI:30616"/>
    </ligand>
</feature>
<dbReference type="GO" id="GO:0005737">
    <property type="term" value="C:cytoplasm"/>
    <property type="evidence" value="ECO:0007669"/>
    <property type="project" value="TreeGrafter"/>
</dbReference>
<dbReference type="PROSITE" id="PS00107">
    <property type="entry name" value="PROTEIN_KINASE_ATP"/>
    <property type="match status" value="1"/>
</dbReference>
<protein>
    <recommendedName>
        <fullName evidence="9">Protein kinase domain-containing protein</fullName>
    </recommendedName>
</protein>
<keyword evidence="5 6" id="KW-0067">ATP-binding</keyword>
<dbReference type="InterPro" id="IPR008271">
    <property type="entry name" value="Ser/Thr_kinase_AS"/>
</dbReference>
<name>A0A484DDR6_PERFV</name>
<keyword evidence="2" id="KW-0808">Transferase</keyword>
<dbReference type="InterPro" id="IPR000719">
    <property type="entry name" value="Prot_kinase_dom"/>
</dbReference>
<keyword evidence="3 6" id="KW-0547">Nucleotide-binding</keyword>
<proteinExistence type="inferred from homology"/>
<dbReference type="PROSITE" id="PS00108">
    <property type="entry name" value="PROTEIN_KINASE_ST"/>
    <property type="match status" value="1"/>
</dbReference>
<evidence type="ECO:0000256" key="1">
    <source>
        <dbReference type="ARBA" id="ARBA00022527"/>
    </source>
</evidence>
<dbReference type="GO" id="GO:0007224">
    <property type="term" value="P:smoothened signaling pathway"/>
    <property type="evidence" value="ECO:0007669"/>
    <property type="project" value="TreeGrafter"/>
</dbReference>
<reference evidence="10 11" key="1">
    <citation type="submission" date="2019-01" db="EMBL/GenBank/DDBJ databases">
        <title>A chromosome-scale genome assembly of the yellow perch, Perca flavescens.</title>
        <authorList>
            <person name="Feron R."/>
            <person name="Morvezen R."/>
            <person name="Bestin A."/>
            <person name="Haffray P."/>
            <person name="Klopp C."/>
            <person name="Zahm M."/>
            <person name="Cabau C."/>
            <person name="Roques C."/>
            <person name="Donnadieu C."/>
            <person name="Bouchez O."/>
            <person name="Christie M."/>
            <person name="Larson W."/>
            <person name="Guiguen Y."/>
        </authorList>
    </citation>
    <scope>NUCLEOTIDE SEQUENCE [LARGE SCALE GENOMIC DNA]</scope>
    <source>
        <strain evidence="10">YP-PL-M2</strain>
        <tissue evidence="10">Blood</tissue>
    </source>
</reference>
<dbReference type="Gene3D" id="1.10.510.10">
    <property type="entry name" value="Transferase(Phosphotransferase) domain 1"/>
    <property type="match status" value="1"/>
</dbReference>
<evidence type="ECO:0000256" key="8">
    <source>
        <dbReference type="SAM" id="MobiDB-lite"/>
    </source>
</evidence>
<keyword evidence="11" id="KW-1185">Reference proteome</keyword>
<dbReference type="GO" id="GO:0005524">
    <property type="term" value="F:ATP binding"/>
    <property type="evidence" value="ECO:0007669"/>
    <property type="project" value="UniProtKB-UniRule"/>
</dbReference>
<dbReference type="AlphaFoldDB" id="A0A484DDR6"/>
<dbReference type="Gene3D" id="3.30.200.20">
    <property type="entry name" value="Phosphorylase Kinase, domain 1"/>
    <property type="match status" value="1"/>
</dbReference>
<organism evidence="10 11">
    <name type="scientific">Perca flavescens</name>
    <name type="common">American yellow perch</name>
    <name type="synonym">Morone flavescens</name>
    <dbReference type="NCBI Taxonomy" id="8167"/>
    <lineage>
        <taxon>Eukaryota</taxon>
        <taxon>Metazoa</taxon>
        <taxon>Chordata</taxon>
        <taxon>Craniata</taxon>
        <taxon>Vertebrata</taxon>
        <taxon>Euteleostomi</taxon>
        <taxon>Actinopterygii</taxon>
        <taxon>Neopterygii</taxon>
        <taxon>Teleostei</taxon>
        <taxon>Neoteleostei</taxon>
        <taxon>Acanthomorphata</taxon>
        <taxon>Eupercaria</taxon>
        <taxon>Perciformes</taxon>
        <taxon>Percoidei</taxon>
        <taxon>Percidae</taxon>
        <taxon>Percinae</taxon>
        <taxon>Perca</taxon>
    </lineage>
</organism>
<dbReference type="GO" id="GO:0046332">
    <property type="term" value="F:SMAD binding"/>
    <property type="evidence" value="ECO:0007669"/>
    <property type="project" value="TreeGrafter"/>
</dbReference>
<comment type="similarity">
    <text evidence="7">Belongs to the protein kinase superfamily.</text>
</comment>
<dbReference type="SUPFAM" id="SSF56112">
    <property type="entry name" value="Protein kinase-like (PK-like)"/>
    <property type="match status" value="1"/>
</dbReference>
<comment type="caution">
    <text evidence="10">The sequence shown here is derived from an EMBL/GenBank/DDBJ whole genome shotgun (WGS) entry which is preliminary data.</text>
</comment>
<gene>
    <name evidence="10" type="ORF">EPR50_G00056490</name>
</gene>
<dbReference type="SMART" id="SM00220">
    <property type="entry name" value="S_TKc"/>
    <property type="match status" value="1"/>
</dbReference>
<accession>A0A484DDR6</accession>
<evidence type="ECO:0000313" key="10">
    <source>
        <dbReference type="EMBL" id="TDH13285.1"/>
    </source>
</evidence>
<evidence type="ECO:0000256" key="2">
    <source>
        <dbReference type="ARBA" id="ARBA00022679"/>
    </source>
</evidence>
<dbReference type="InterPro" id="IPR017441">
    <property type="entry name" value="Protein_kinase_ATP_BS"/>
</dbReference>
<dbReference type="InterPro" id="IPR011009">
    <property type="entry name" value="Kinase-like_dom_sf"/>
</dbReference>
<feature type="region of interest" description="Disordered" evidence="8">
    <location>
        <begin position="363"/>
        <end position="404"/>
    </location>
</feature>
<evidence type="ECO:0000256" key="6">
    <source>
        <dbReference type="PROSITE-ProRule" id="PRU10141"/>
    </source>
</evidence>
<feature type="non-terminal residue" evidence="10">
    <location>
        <position position="448"/>
    </location>
</feature>
<dbReference type="GO" id="GO:0003713">
    <property type="term" value="F:transcription coactivator activity"/>
    <property type="evidence" value="ECO:0007669"/>
    <property type="project" value="TreeGrafter"/>
</dbReference>
<dbReference type="GO" id="GO:0004713">
    <property type="term" value="F:protein tyrosine kinase activity"/>
    <property type="evidence" value="ECO:0007669"/>
    <property type="project" value="TreeGrafter"/>
</dbReference>